<evidence type="ECO:0000313" key="3">
    <source>
        <dbReference type="EMBL" id="SDD53060.1"/>
    </source>
</evidence>
<dbReference type="InterPro" id="IPR012349">
    <property type="entry name" value="Split_barrel_FMN-bd"/>
</dbReference>
<accession>A0A1G6VHA2</accession>
<keyword evidence="1" id="KW-0560">Oxidoreductase</keyword>
<dbReference type="SUPFAM" id="SSF50475">
    <property type="entry name" value="FMN-binding split barrel"/>
    <property type="match status" value="1"/>
</dbReference>
<sequence>MAISKDQFKQGMRRLGGAVNIVTAADGEVWAGLTATAVTSLSAEPPRLLACINRQGVTYDIVSKGRTLGVNVLGTAHKALAMRFAGMDGEGETERFDGGNWFTAKSGAPLLTGALVSFDCTVESILDAGSHAIVIGNIEAVKVGAGDTLDPLCYLDGEWGTFQPLV</sequence>
<dbReference type="GO" id="GO:0010181">
    <property type="term" value="F:FMN binding"/>
    <property type="evidence" value="ECO:0007669"/>
    <property type="project" value="InterPro"/>
</dbReference>
<feature type="domain" description="Flavin reductase like" evidence="2">
    <location>
        <begin position="12"/>
        <end position="161"/>
    </location>
</feature>
<dbReference type="Gene3D" id="2.30.110.10">
    <property type="entry name" value="Electron Transport, Fmn-binding Protein, Chain A"/>
    <property type="match status" value="1"/>
</dbReference>
<reference evidence="3 4" key="1">
    <citation type="submission" date="2016-10" db="EMBL/GenBank/DDBJ databases">
        <authorList>
            <person name="de Groot N.N."/>
        </authorList>
    </citation>
    <scope>NUCLEOTIDE SEQUENCE [LARGE SCALE GENOMIC DNA]</scope>
    <source>
        <strain evidence="3 4">CGMCC 1.9109</strain>
    </source>
</reference>
<dbReference type="Proteomes" id="UP000183685">
    <property type="component" value="Unassembled WGS sequence"/>
</dbReference>
<dbReference type="InterPro" id="IPR002563">
    <property type="entry name" value="Flavin_Rdtase-like_dom"/>
</dbReference>
<dbReference type="GO" id="GO:0042602">
    <property type="term" value="F:riboflavin reductase (NADPH) activity"/>
    <property type="evidence" value="ECO:0007669"/>
    <property type="project" value="TreeGrafter"/>
</dbReference>
<dbReference type="RefSeq" id="WP_068305414.1">
    <property type="nucleotide sequence ID" value="NZ_FNAK01000002.1"/>
</dbReference>
<gene>
    <name evidence="3" type="ORF">SAMN04488071_0729</name>
</gene>
<protein>
    <submittedName>
        <fullName evidence="3">NADH-FMN oxidoreductase RutF, flavin reductase (DIM6/NTAB) family</fullName>
    </submittedName>
</protein>
<proteinExistence type="predicted"/>
<dbReference type="STRING" id="637679.GCA_001550055_02441"/>
<evidence type="ECO:0000256" key="1">
    <source>
        <dbReference type="ARBA" id="ARBA00023002"/>
    </source>
</evidence>
<dbReference type="SMART" id="SM00903">
    <property type="entry name" value="Flavin_Reduct"/>
    <property type="match status" value="1"/>
</dbReference>
<evidence type="ECO:0000313" key="4">
    <source>
        <dbReference type="Proteomes" id="UP000183685"/>
    </source>
</evidence>
<organism evidence="3 4">
    <name type="scientific">Kordiimonas lacus</name>
    <dbReference type="NCBI Taxonomy" id="637679"/>
    <lineage>
        <taxon>Bacteria</taxon>
        <taxon>Pseudomonadati</taxon>
        <taxon>Pseudomonadota</taxon>
        <taxon>Alphaproteobacteria</taxon>
        <taxon>Kordiimonadales</taxon>
        <taxon>Kordiimonadaceae</taxon>
        <taxon>Kordiimonas</taxon>
    </lineage>
</organism>
<name>A0A1G6VHA2_9PROT</name>
<dbReference type="EMBL" id="FNAK01000002">
    <property type="protein sequence ID" value="SDD53060.1"/>
    <property type="molecule type" value="Genomic_DNA"/>
</dbReference>
<dbReference type="AlphaFoldDB" id="A0A1G6VHA2"/>
<dbReference type="PANTHER" id="PTHR30466:SF1">
    <property type="entry name" value="FMN REDUCTASE (NADH) RUTF"/>
    <property type="match status" value="1"/>
</dbReference>
<dbReference type="PANTHER" id="PTHR30466">
    <property type="entry name" value="FLAVIN REDUCTASE"/>
    <property type="match status" value="1"/>
</dbReference>
<dbReference type="InterPro" id="IPR050268">
    <property type="entry name" value="NADH-dep_flavin_reductase"/>
</dbReference>
<evidence type="ECO:0000259" key="2">
    <source>
        <dbReference type="SMART" id="SM00903"/>
    </source>
</evidence>
<keyword evidence="4" id="KW-1185">Reference proteome</keyword>
<dbReference type="Pfam" id="PF01613">
    <property type="entry name" value="Flavin_Reduct"/>
    <property type="match status" value="1"/>
</dbReference>